<dbReference type="Proteomes" id="UP000316621">
    <property type="component" value="Chromosome 6"/>
</dbReference>
<accession>A0A4Y7JYB5</accession>
<reference evidence="1 2" key="1">
    <citation type="journal article" date="2018" name="Science">
        <title>The opium poppy genome and morphinan production.</title>
        <authorList>
            <person name="Guo L."/>
            <person name="Winzer T."/>
            <person name="Yang X."/>
            <person name="Li Y."/>
            <person name="Ning Z."/>
            <person name="He Z."/>
            <person name="Teodor R."/>
            <person name="Lu Y."/>
            <person name="Bowser T.A."/>
            <person name="Graham I.A."/>
            <person name="Ye K."/>
        </authorList>
    </citation>
    <scope>NUCLEOTIDE SEQUENCE [LARGE SCALE GENOMIC DNA]</scope>
    <source>
        <strain evidence="2">cv. HN1</strain>
        <tissue evidence="1">Leaves</tissue>
    </source>
</reference>
<protein>
    <submittedName>
        <fullName evidence="1">Uncharacterized protein</fullName>
    </submittedName>
</protein>
<dbReference type="AlphaFoldDB" id="A0A4Y7JYB5"/>
<organism evidence="1 2">
    <name type="scientific">Papaver somniferum</name>
    <name type="common">Opium poppy</name>
    <dbReference type="NCBI Taxonomy" id="3469"/>
    <lineage>
        <taxon>Eukaryota</taxon>
        <taxon>Viridiplantae</taxon>
        <taxon>Streptophyta</taxon>
        <taxon>Embryophyta</taxon>
        <taxon>Tracheophyta</taxon>
        <taxon>Spermatophyta</taxon>
        <taxon>Magnoliopsida</taxon>
        <taxon>Ranunculales</taxon>
        <taxon>Papaveraceae</taxon>
        <taxon>Papaveroideae</taxon>
        <taxon>Papaver</taxon>
    </lineage>
</organism>
<evidence type="ECO:0000313" key="1">
    <source>
        <dbReference type="EMBL" id="RZC65677.1"/>
    </source>
</evidence>
<name>A0A4Y7JYB5_PAPSO</name>
<gene>
    <name evidence="1" type="ORF">C5167_009371</name>
</gene>
<dbReference type="EMBL" id="CM010720">
    <property type="protein sequence ID" value="RZC65677.1"/>
    <property type="molecule type" value="Genomic_DNA"/>
</dbReference>
<evidence type="ECO:0000313" key="2">
    <source>
        <dbReference type="Proteomes" id="UP000316621"/>
    </source>
</evidence>
<keyword evidence="2" id="KW-1185">Reference proteome</keyword>
<proteinExistence type="predicted"/>
<sequence>MFWQLRLNRSIGGINCRHELKWLGGGCKHHRELCPPRTDNDEFVPVFWLCDPVFEVIDIPSLEECTTRSCNNVLRCASPKYEERYGEVLPRLQ</sequence>
<dbReference type="Gramene" id="RZC65677">
    <property type="protein sequence ID" value="RZC65677"/>
    <property type="gene ID" value="C5167_009371"/>
</dbReference>